<dbReference type="SUPFAM" id="SSF47413">
    <property type="entry name" value="lambda repressor-like DNA-binding domains"/>
    <property type="match status" value="1"/>
</dbReference>
<dbReference type="Proteomes" id="UP000309872">
    <property type="component" value="Unassembled WGS sequence"/>
</dbReference>
<dbReference type="SMART" id="SM00530">
    <property type="entry name" value="HTH_XRE"/>
    <property type="match status" value="1"/>
</dbReference>
<protein>
    <submittedName>
        <fullName evidence="2">Helix-turn-helix transcriptional regulator</fullName>
    </submittedName>
</protein>
<evidence type="ECO:0000313" key="2">
    <source>
        <dbReference type="EMBL" id="TJY63784.1"/>
    </source>
</evidence>
<dbReference type="Gene3D" id="1.10.260.40">
    <property type="entry name" value="lambda repressor-like DNA-binding domains"/>
    <property type="match status" value="1"/>
</dbReference>
<gene>
    <name evidence="2" type="ORF">FAZ19_16080</name>
</gene>
<feature type="domain" description="HTH cro/C1-type" evidence="1">
    <location>
        <begin position="164"/>
        <end position="219"/>
    </location>
</feature>
<comment type="caution">
    <text evidence="2">The sequence shown here is derived from an EMBL/GenBank/DDBJ whole genome shotgun (WGS) entry which is preliminary data.</text>
</comment>
<dbReference type="PROSITE" id="PS50943">
    <property type="entry name" value="HTH_CROC1"/>
    <property type="match status" value="1"/>
</dbReference>
<dbReference type="InterPro" id="IPR010982">
    <property type="entry name" value="Lambda_DNA-bd_dom_sf"/>
</dbReference>
<proteinExistence type="predicted"/>
<sequence length="265" mass="30919">MKRFEMNSLDFAHASWQEISDKLIDNYLTLVDLYIRKQKDYEYSFVGYSNAKLVEMLEHKAKFEFSIDEVIAEIRRLARTHKYKVVYDNINLFIWFADKNGTTVGNLYLIEEHMGAEELGTLYASRKDFEDNLLQHIEDFKEFVKIHWDPDNGIIYRMRTNEIFKRVREEAGLSQVQVAEMVDATQGTISNIEKSLGSNPTYDIIQKYISKVGANPMFLFGLDFSAPPIIHPTVQRERMGGKKEDKVRDDLIKELESVVKKLKSL</sequence>
<dbReference type="EMBL" id="SUKA01000005">
    <property type="protein sequence ID" value="TJY63784.1"/>
    <property type="molecule type" value="Genomic_DNA"/>
</dbReference>
<accession>A0A4U0GYK5</accession>
<name>A0A4U0GYK5_9SPHI</name>
<dbReference type="AlphaFoldDB" id="A0A4U0GYK5"/>
<organism evidence="2 3">
    <name type="scientific">Sphingobacterium alkalisoli</name>
    <dbReference type="NCBI Taxonomy" id="1874115"/>
    <lineage>
        <taxon>Bacteria</taxon>
        <taxon>Pseudomonadati</taxon>
        <taxon>Bacteroidota</taxon>
        <taxon>Sphingobacteriia</taxon>
        <taxon>Sphingobacteriales</taxon>
        <taxon>Sphingobacteriaceae</taxon>
        <taxon>Sphingobacterium</taxon>
    </lineage>
</organism>
<dbReference type="InterPro" id="IPR001387">
    <property type="entry name" value="Cro/C1-type_HTH"/>
</dbReference>
<dbReference type="OrthoDB" id="1357763at2"/>
<keyword evidence="3" id="KW-1185">Reference proteome</keyword>
<dbReference type="RefSeq" id="WP_136821776.1">
    <property type="nucleotide sequence ID" value="NZ_BMJX01000005.1"/>
</dbReference>
<dbReference type="Pfam" id="PF01381">
    <property type="entry name" value="HTH_3"/>
    <property type="match status" value="1"/>
</dbReference>
<evidence type="ECO:0000259" key="1">
    <source>
        <dbReference type="PROSITE" id="PS50943"/>
    </source>
</evidence>
<dbReference type="CDD" id="cd00093">
    <property type="entry name" value="HTH_XRE"/>
    <property type="match status" value="1"/>
</dbReference>
<reference evidence="2 3" key="1">
    <citation type="submission" date="2019-04" db="EMBL/GenBank/DDBJ databases">
        <title>Sphingobacterium olei sp. nov., isolated from oil-contaminated soil.</title>
        <authorList>
            <person name="Liu B."/>
        </authorList>
    </citation>
    <scope>NUCLEOTIDE SEQUENCE [LARGE SCALE GENOMIC DNA]</scope>
    <source>
        <strain evidence="2 3">Y3L14</strain>
    </source>
</reference>
<dbReference type="GO" id="GO:0003677">
    <property type="term" value="F:DNA binding"/>
    <property type="evidence" value="ECO:0007669"/>
    <property type="project" value="InterPro"/>
</dbReference>
<evidence type="ECO:0000313" key="3">
    <source>
        <dbReference type="Proteomes" id="UP000309872"/>
    </source>
</evidence>